<feature type="region of interest" description="Disordered" evidence="8">
    <location>
        <begin position="1057"/>
        <end position="1087"/>
    </location>
</feature>
<comment type="subcellular location">
    <subcellularLocation>
        <location evidence="1">Nucleus</location>
    </subcellularLocation>
</comment>
<keyword evidence="2" id="KW-0479">Metal-binding</keyword>
<name>A0ABQ7JMW7_9FUNG</name>
<dbReference type="PROSITE" id="PS00463">
    <property type="entry name" value="ZN2_CY6_FUNGAL_1"/>
    <property type="match status" value="1"/>
</dbReference>
<feature type="compositionally biased region" description="Basic and acidic residues" evidence="8">
    <location>
        <begin position="751"/>
        <end position="761"/>
    </location>
</feature>
<dbReference type="InterPro" id="IPR036864">
    <property type="entry name" value="Zn2-C6_fun-type_DNA-bd_sf"/>
</dbReference>
<proteinExistence type="predicted"/>
<keyword evidence="11" id="KW-1185">Reference proteome</keyword>
<feature type="region of interest" description="Disordered" evidence="8">
    <location>
        <begin position="750"/>
        <end position="793"/>
    </location>
</feature>
<dbReference type="Pfam" id="PF00172">
    <property type="entry name" value="Zn_clus"/>
    <property type="match status" value="1"/>
</dbReference>
<accession>A0ABQ7JMW7</accession>
<dbReference type="SUPFAM" id="SSF57701">
    <property type="entry name" value="Zn2/Cys6 DNA-binding domain"/>
    <property type="match status" value="1"/>
</dbReference>
<evidence type="ECO:0000256" key="2">
    <source>
        <dbReference type="ARBA" id="ARBA00022723"/>
    </source>
</evidence>
<evidence type="ECO:0000256" key="8">
    <source>
        <dbReference type="SAM" id="MobiDB-lite"/>
    </source>
</evidence>
<evidence type="ECO:0000256" key="1">
    <source>
        <dbReference type="ARBA" id="ARBA00004123"/>
    </source>
</evidence>
<dbReference type="InterPro" id="IPR051615">
    <property type="entry name" value="Transcr_Regulatory_Elem"/>
</dbReference>
<dbReference type="PANTHER" id="PTHR31313">
    <property type="entry name" value="TY1 ENHANCER ACTIVATOR"/>
    <property type="match status" value="1"/>
</dbReference>
<reference evidence="10 11" key="1">
    <citation type="journal article" date="2020" name="Fungal Divers.">
        <title>Resolving the Mortierellaceae phylogeny through synthesis of multi-gene phylogenetics and phylogenomics.</title>
        <authorList>
            <person name="Vandepol N."/>
            <person name="Liber J."/>
            <person name="Desiro A."/>
            <person name="Na H."/>
            <person name="Kennedy M."/>
            <person name="Barry K."/>
            <person name="Grigoriev I.V."/>
            <person name="Miller A.N."/>
            <person name="O'Donnell K."/>
            <person name="Stajich J.E."/>
            <person name="Bonito G."/>
        </authorList>
    </citation>
    <scope>NUCLEOTIDE SEQUENCE [LARGE SCALE GENOMIC DNA]</scope>
    <source>
        <strain evidence="10 11">AD045</strain>
    </source>
</reference>
<dbReference type="CDD" id="cd12148">
    <property type="entry name" value="fungal_TF_MHR"/>
    <property type="match status" value="1"/>
</dbReference>
<dbReference type="CDD" id="cd00067">
    <property type="entry name" value="GAL4"/>
    <property type="match status" value="1"/>
</dbReference>
<evidence type="ECO:0000313" key="10">
    <source>
        <dbReference type="EMBL" id="KAG0280046.1"/>
    </source>
</evidence>
<dbReference type="SMART" id="SM00906">
    <property type="entry name" value="Fungal_trans"/>
    <property type="match status" value="1"/>
</dbReference>
<dbReference type="Proteomes" id="UP001194696">
    <property type="component" value="Unassembled WGS sequence"/>
</dbReference>
<dbReference type="InterPro" id="IPR007219">
    <property type="entry name" value="XnlR_reg_dom"/>
</dbReference>
<keyword evidence="6" id="KW-0804">Transcription</keyword>
<feature type="region of interest" description="Disordered" evidence="8">
    <location>
        <begin position="339"/>
        <end position="366"/>
    </location>
</feature>
<feature type="compositionally biased region" description="Low complexity" evidence="8">
    <location>
        <begin position="845"/>
        <end position="869"/>
    </location>
</feature>
<dbReference type="SMART" id="SM00066">
    <property type="entry name" value="GAL4"/>
    <property type="match status" value="1"/>
</dbReference>
<dbReference type="PROSITE" id="PS50048">
    <property type="entry name" value="ZN2_CY6_FUNGAL_2"/>
    <property type="match status" value="1"/>
</dbReference>
<feature type="region of interest" description="Disordered" evidence="8">
    <location>
        <begin position="90"/>
        <end position="186"/>
    </location>
</feature>
<keyword evidence="3" id="KW-0862">Zinc</keyword>
<evidence type="ECO:0000313" key="11">
    <source>
        <dbReference type="Proteomes" id="UP001194696"/>
    </source>
</evidence>
<comment type="caution">
    <text evidence="10">The sequence shown here is derived from an EMBL/GenBank/DDBJ whole genome shotgun (WGS) entry which is preliminary data.</text>
</comment>
<dbReference type="Pfam" id="PF04082">
    <property type="entry name" value="Fungal_trans"/>
    <property type="match status" value="1"/>
</dbReference>
<evidence type="ECO:0000256" key="4">
    <source>
        <dbReference type="ARBA" id="ARBA00023015"/>
    </source>
</evidence>
<keyword evidence="4" id="KW-0805">Transcription regulation</keyword>
<keyword evidence="5" id="KW-0238">DNA-binding</keyword>
<organism evidence="10 11">
    <name type="scientific">Linnemannia gamsii</name>
    <dbReference type="NCBI Taxonomy" id="64522"/>
    <lineage>
        <taxon>Eukaryota</taxon>
        <taxon>Fungi</taxon>
        <taxon>Fungi incertae sedis</taxon>
        <taxon>Mucoromycota</taxon>
        <taxon>Mortierellomycotina</taxon>
        <taxon>Mortierellomycetes</taxon>
        <taxon>Mortierellales</taxon>
        <taxon>Mortierellaceae</taxon>
        <taxon>Linnemannia</taxon>
    </lineage>
</organism>
<gene>
    <name evidence="10" type="ORF">BGZ96_001702</name>
</gene>
<feature type="compositionally biased region" description="Acidic residues" evidence="8">
    <location>
        <begin position="127"/>
        <end position="146"/>
    </location>
</feature>
<evidence type="ECO:0000256" key="6">
    <source>
        <dbReference type="ARBA" id="ARBA00023163"/>
    </source>
</evidence>
<dbReference type="EMBL" id="JAAAIM010001294">
    <property type="protein sequence ID" value="KAG0280046.1"/>
    <property type="molecule type" value="Genomic_DNA"/>
</dbReference>
<feature type="compositionally biased region" description="Low complexity" evidence="8">
    <location>
        <begin position="93"/>
        <end position="104"/>
    </location>
</feature>
<evidence type="ECO:0000259" key="9">
    <source>
        <dbReference type="PROSITE" id="PS50048"/>
    </source>
</evidence>
<feature type="region of interest" description="Disordered" evidence="8">
    <location>
        <begin position="845"/>
        <end position="883"/>
    </location>
</feature>
<evidence type="ECO:0000256" key="7">
    <source>
        <dbReference type="ARBA" id="ARBA00023242"/>
    </source>
</evidence>
<keyword evidence="7" id="KW-0539">Nucleus</keyword>
<dbReference type="Gene3D" id="4.10.240.10">
    <property type="entry name" value="Zn(2)-C6 fungal-type DNA-binding domain"/>
    <property type="match status" value="1"/>
</dbReference>
<evidence type="ECO:0000256" key="5">
    <source>
        <dbReference type="ARBA" id="ARBA00023125"/>
    </source>
</evidence>
<feature type="domain" description="Zn(2)-C6 fungal-type" evidence="9">
    <location>
        <begin position="23"/>
        <end position="53"/>
    </location>
</feature>
<evidence type="ECO:0000256" key="3">
    <source>
        <dbReference type="ARBA" id="ARBA00022833"/>
    </source>
</evidence>
<feature type="compositionally biased region" description="Low complexity" evidence="8">
    <location>
        <begin position="339"/>
        <end position="352"/>
    </location>
</feature>
<protein>
    <recommendedName>
        <fullName evidence="9">Zn(2)-C6 fungal-type domain-containing protein</fullName>
    </recommendedName>
</protein>
<sequence>MFNSPMLLDFNGSNQKRSKITKACDNCRRRRVKCDGVPDGCGGCKAAKTQCVYTTSNTKRGPPKGYVEVIEDRLGKIENMLTSIVRKKKVVNSSATAPSSSSSDAKAHRSMSSATPHPDSRNHHNDDDDDNDNNNNDDDEDDDDDDRASTYSNDLVPVKQQPPASPALHPLNPARSCTPTSRNIRAGSVVSPLGRHSPLVSRNRSLTSLLPFSHEPQHLHNHDSPAAVTQADLAALTSMFDKLGSTSVHTTVPFPWLTPEQSRQYGRNHLQFSLHSLEPPLPPLARTFPPNIFLDQAMDLLNSFFDRFNTFLPIIHRGTFMKQWQQQHCRICLQIASPQSSSTSPQSKISQAQETEAHKQHTQDPAGPLSPLLINALLAVAAKVPSTNSKMTAEDRQRAGSLSQGCFDAARLLLDDFMDVPRVSTVQALCLMSQFHHQGQWKATRSSGYLSMAIRMAHELGLHRDPESIVQGPEADGLRCLWWSMFILDHQFSAWLGLGLMMHGKESNVELPIDTVSPHQDLRGFVCMVRLVKILGSVLQHSYSTQSLPPQFGGHDSMVSYIEGSLTSWLSNLAPEMRWQNPNSAKRGSPALSMRSPPSIQSTLAEARRAVALAKDSGEIYPAYLYIVYNTTMILLHRPYIVGAAGSPAAAQSNTICTGSGRAITDIAQGLDMEQCSYVVNRFALYALLQAGVIHAMNAVYDKRGSQVAMDYYRRTLSVLESFLNCSSYSGGVSEGINILEQFLASTSKAAADEENNRQEMDAQMGQQQQLQEFAEPSRKKRPMESSSLAQAAPQPLAQAVQYAPMTASPLSTLQTPPAIITQTTLSMMNGSVNTPYQQYTYNAAPAQQPQQQQQQQPPQQQQQQQPAALDMREQQKQQQLKIQQQHRLYQQMQSFGASSIPKAGETKAETLLEQQQHQQQQLLRQQLQRQQQRQQLDMEMKEQDVNAAMHQQQQPPVLSSMGAPVIPSHRYAMQILQQQQQQQNQNQQQQAHMPMSMGGGQDQFNMGTTSGTTGGMLTDGFEYDPTKLWMDFSDTSSAATGVASTPGTLNPAHLQQGPLSVSVGGKVDSDNQFDEETERSEQKWAIDDELFISGTKMRNG</sequence>
<dbReference type="PANTHER" id="PTHR31313:SF81">
    <property type="entry name" value="TY1 ENHANCER ACTIVATOR"/>
    <property type="match status" value="1"/>
</dbReference>
<feature type="compositionally biased region" description="Low complexity" evidence="8">
    <location>
        <begin position="762"/>
        <end position="773"/>
    </location>
</feature>
<dbReference type="InterPro" id="IPR001138">
    <property type="entry name" value="Zn2Cys6_DnaBD"/>
</dbReference>